<dbReference type="EMBL" id="JANBUJ010001608">
    <property type="protein sequence ID" value="KAJ2766756.1"/>
    <property type="molecule type" value="Genomic_DNA"/>
</dbReference>
<evidence type="ECO:0000313" key="1">
    <source>
        <dbReference type="EMBL" id="KAJ2766756.1"/>
    </source>
</evidence>
<comment type="caution">
    <text evidence="1">The sequence shown here is derived from an EMBL/GenBank/DDBJ whole genome shotgun (WGS) entry which is preliminary data.</text>
</comment>
<dbReference type="Proteomes" id="UP001140234">
    <property type="component" value="Unassembled WGS sequence"/>
</dbReference>
<organism evidence="1 2">
    <name type="scientific">Coemansia nantahalensis</name>
    <dbReference type="NCBI Taxonomy" id="2789366"/>
    <lineage>
        <taxon>Eukaryota</taxon>
        <taxon>Fungi</taxon>
        <taxon>Fungi incertae sedis</taxon>
        <taxon>Zoopagomycota</taxon>
        <taxon>Kickxellomycotina</taxon>
        <taxon>Kickxellomycetes</taxon>
        <taxon>Kickxellales</taxon>
        <taxon>Kickxellaceae</taxon>
        <taxon>Coemansia</taxon>
    </lineage>
</organism>
<proteinExistence type="predicted"/>
<accession>A0ACC1JT40</accession>
<sequence>MPTRANPGEVDAYQLAAVIASLERLMERNTVAIERSTEAAERAAEAAERSTAALEVLADRRGGGAADQEGLAARVKLTSLYLADLDDNPRFVEAWVEMAIAELQGLSDQDKLKCIVGKVRGPKVRDLLNSRRPGSGFEDFCTRAVELLDPGNERDKLYLDIVARRRYDRFTRTEALSQARLDLDFLQRGTALHRAAEEAIVDALRDILPTHVARSIKADLLAGFVKEALAAAKADQKLSGAENWGDTTKASALVVAPSNPPGPATSGNGLGKKKKKVKGAGHGGAPQSGVQVVADNCTPFL</sequence>
<name>A0ACC1JT40_9FUNG</name>
<gene>
    <name evidence="1" type="ORF">IWQ57_004235</name>
</gene>
<protein>
    <submittedName>
        <fullName evidence="1">Uncharacterized protein</fullName>
    </submittedName>
</protein>
<reference evidence="1" key="1">
    <citation type="submission" date="2022-07" db="EMBL/GenBank/DDBJ databases">
        <title>Phylogenomic reconstructions and comparative analyses of Kickxellomycotina fungi.</title>
        <authorList>
            <person name="Reynolds N.K."/>
            <person name="Stajich J.E."/>
            <person name="Barry K."/>
            <person name="Grigoriev I.V."/>
            <person name="Crous P."/>
            <person name="Smith M.E."/>
        </authorList>
    </citation>
    <scope>NUCLEOTIDE SEQUENCE</scope>
    <source>
        <strain evidence="1">CBS 109366</strain>
    </source>
</reference>
<keyword evidence="2" id="KW-1185">Reference proteome</keyword>
<evidence type="ECO:0000313" key="2">
    <source>
        <dbReference type="Proteomes" id="UP001140234"/>
    </source>
</evidence>